<evidence type="ECO:0000313" key="3">
    <source>
        <dbReference type="Proteomes" id="UP000027439"/>
    </source>
</evidence>
<gene>
    <name evidence="2" type="ORF">BG57_30625</name>
</gene>
<sequence length="107" mass="11523">MSSTALREDGMSTGEGSGQREESRPAAGNSGTFSVLRIDWPQGRALVSDGQAQMWIDLTRLAAAMRAQSDLICSEASAEDDFTFIEQVSDFGFDRTEADGQQGRVGK</sequence>
<evidence type="ECO:0000256" key="1">
    <source>
        <dbReference type="SAM" id="MobiDB-lite"/>
    </source>
</evidence>
<dbReference type="STRING" id="1071679.BG57_30625"/>
<dbReference type="AlphaFoldDB" id="A0A069NCJ6"/>
<dbReference type="Proteomes" id="UP000027439">
    <property type="component" value="Unassembled WGS sequence"/>
</dbReference>
<comment type="caution">
    <text evidence="2">The sequence shown here is derived from an EMBL/GenBank/DDBJ whole genome shotgun (WGS) entry which is preliminary data.</text>
</comment>
<name>A0A069NCJ6_9BURK</name>
<organism evidence="2 3">
    <name type="scientific">Caballeronia grimmiae</name>
    <dbReference type="NCBI Taxonomy" id="1071679"/>
    <lineage>
        <taxon>Bacteria</taxon>
        <taxon>Pseudomonadati</taxon>
        <taxon>Pseudomonadota</taxon>
        <taxon>Betaproteobacteria</taxon>
        <taxon>Burkholderiales</taxon>
        <taxon>Burkholderiaceae</taxon>
        <taxon>Caballeronia</taxon>
    </lineage>
</organism>
<dbReference type="EMBL" id="JFHE01000076">
    <property type="protein sequence ID" value="KDR25399.1"/>
    <property type="molecule type" value="Genomic_DNA"/>
</dbReference>
<reference evidence="2 3" key="1">
    <citation type="submission" date="2014-03" db="EMBL/GenBank/DDBJ databases">
        <title>Draft Genome Sequences of Four Burkholderia Strains.</title>
        <authorList>
            <person name="Liu X.Y."/>
            <person name="Li C.X."/>
            <person name="Xu J.H."/>
        </authorList>
    </citation>
    <scope>NUCLEOTIDE SEQUENCE [LARGE SCALE GENOMIC DNA]</scope>
    <source>
        <strain evidence="2 3">R27</strain>
    </source>
</reference>
<feature type="region of interest" description="Disordered" evidence="1">
    <location>
        <begin position="1"/>
        <end position="31"/>
    </location>
</feature>
<evidence type="ECO:0000313" key="2">
    <source>
        <dbReference type="EMBL" id="KDR25399.1"/>
    </source>
</evidence>
<feature type="compositionally biased region" description="Basic and acidic residues" evidence="1">
    <location>
        <begin position="1"/>
        <end position="10"/>
    </location>
</feature>
<accession>A0A069NCJ6</accession>
<proteinExistence type="predicted"/>
<protein>
    <submittedName>
        <fullName evidence="2">Uncharacterized protein</fullName>
    </submittedName>
</protein>